<proteinExistence type="predicted"/>
<name>A0A932MQA1_UNCTE</name>
<comment type="caution">
    <text evidence="1">The sequence shown here is derived from an EMBL/GenBank/DDBJ whole genome shotgun (WGS) entry which is preliminary data.</text>
</comment>
<dbReference type="AlphaFoldDB" id="A0A932MQA1"/>
<evidence type="ECO:0000313" key="2">
    <source>
        <dbReference type="Proteomes" id="UP000782312"/>
    </source>
</evidence>
<dbReference type="EMBL" id="JACPUR010000020">
    <property type="protein sequence ID" value="MBI3127901.1"/>
    <property type="molecule type" value="Genomic_DNA"/>
</dbReference>
<gene>
    <name evidence="1" type="ORF">HYZ11_09880</name>
</gene>
<evidence type="ECO:0000313" key="1">
    <source>
        <dbReference type="EMBL" id="MBI3127901.1"/>
    </source>
</evidence>
<dbReference type="Proteomes" id="UP000782312">
    <property type="component" value="Unassembled WGS sequence"/>
</dbReference>
<organism evidence="1 2">
    <name type="scientific">Tectimicrobiota bacterium</name>
    <dbReference type="NCBI Taxonomy" id="2528274"/>
    <lineage>
        <taxon>Bacteria</taxon>
        <taxon>Pseudomonadati</taxon>
        <taxon>Nitrospinota/Tectimicrobiota group</taxon>
        <taxon>Candidatus Tectimicrobiota</taxon>
    </lineage>
</organism>
<protein>
    <submittedName>
        <fullName evidence="1">HK97 gp10 family phage protein</fullName>
    </submittedName>
</protein>
<reference evidence="1" key="1">
    <citation type="submission" date="2020-07" db="EMBL/GenBank/DDBJ databases">
        <title>Huge and variable diversity of episymbiotic CPR bacteria and DPANN archaea in groundwater ecosystems.</title>
        <authorList>
            <person name="He C.Y."/>
            <person name="Keren R."/>
            <person name="Whittaker M."/>
            <person name="Farag I.F."/>
            <person name="Doudna J."/>
            <person name="Cate J.H.D."/>
            <person name="Banfield J.F."/>
        </authorList>
    </citation>
    <scope>NUCLEOTIDE SEQUENCE</scope>
    <source>
        <strain evidence="1">NC_groundwater_763_Ag_S-0.2um_68_21</strain>
    </source>
</reference>
<sequence length="170" mass="18242">MPIEWHQEIEGPLLEGEGEEILFRLAERAVADIAGMLRAEVEARAPGGVTGALRGSIRSEVRGGSVEELQGEVFSLSPYAAAAEEGRAPGGFPPWRPGTPLHAWVRRRTGAPDREAGRVSFLVARAIARRGMPGRHMFRGALEASQGRIEERARRLGEEIAAALGGEGLS</sequence>
<accession>A0A932MQA1</accession>